<organism evidence="2">
    <name type="scientific">marine sediment metagenome</name>
    <dbReference type="NCBI Taxonomy" id="412755"/>
    <lineage>
        <taxon>unclassified sequences</taxon>
        <taxon>metagenomes</taxon>
        <taxon>ecological metagenomes</taxon>
    </lineage>
</organism>
<protein>
    <submittedName>
        <fullName evidence="2">Uncharacterized protein</fullName>
    </submittedName>
</protein>
<accession>A0A0F9WU09</accession>
<gene>
    <name evidence="2" type="ORF">LCGC14_0236390</name>
</gene>
<sequence length="79" mass="9385">MTITLIISCIIVVSTCIKETLNMRKVWWGPIYSLFNEALWIAFFIMVSRAAWPILVACAYYVVNYSIAIPKWRRERKRR</sequence>
<dbReference type="EMBL" id="LAZR01000116">
    <property type="protein sequence ID" value="KKN89791.1"/>
    <property type="molecule type" value="Genomic_DNA"/>
</dbReference>
<feature type="transmembrane region" description="Helical" evidence="1">
    <location>
        <begin position="40"/>
        <end position="69"/>
    </location>
</feature>
<evidence type="ECO:0000256" key="1">
    <source>
        <dbReference type="SAM" id="Phobius"/>
    </source>
</evidence>
<comment type="caution">
    <text evidence="2">The sequence shown here is derived from an EMBL/GenBank/DDBJ whole genome shotgun (WGS) entry which is preliminary data.</text>
</comment>
<keyword evidence="1" id="KW-1133">Transmembrane helix</keyword>
<evidence type="ECO:0000313" key="2">
    <source>
        <dbReference type="EMBL" id="KKN89791.1"/>
    </source>
</evidence>
<proteinExistence type="predicted"/>
<reference evidence="2" key="1">
    <citation type="journal article" date="2015" name="Nature">
        <title>Complex archaea that bridge the gap between prokaryotes and eukaryotes.</title>
        <authorList>
            <person name="Spang A."/>
            <person name="Saw J.H."/>
            <person name="Jorgensen S.L."/>
            <person name="Zaremba-Niedzwiedzka K."/>
            <person name="Martijn J."/>
            <person name="Lind A.E."/>
            <person name="van Eijk R."/>
            <person name="Schleper C."/>
            <person name="Guy L."/>
            <person name="Ettema T.J."/>
        </authorList>
    </citation>
    <scope>NUCLEOTIDE SEQUENCE</scope>
</reference>
<name>A0A0F9WU09_9ZZZZ</name>
<keyword evidence="1" id="KW-0812">Transmembrane</keyword>
<dbReference type="AlphaFoldDB" id="A0A0F9WU09"/>
<keyword evidence="1" id="KW-0472">Membrane</keyword>